<evidence type="ECO:0000256" key="9">
    <source>
        <dbReference type="ARBA" id="ARBA00025182"/>
    </source>
</evidence>
<evidence type="ECO:0000313" key="12">
    <source>
        <dbReference type="Proteomes" id="UP000194218"/>
    </source>
</evidence>
<keyword evidence="8 10" id="KW-0472">Membrane</keyword>
<evidence type="ECO:0000313" key="11">
    <source>
        <dbReference type="EMBL" id="ARQ71359.1"/>
    </source>
</evidence>
<evidence type="ECO:0000256" key="6">
    <source>
        <dbReference type="ARBA" id="ARBA00022989"/>
    </source>
</evidence>
<evidence type="ECO:0000256" key="3">
    <source>
        <dbReference type="ARBA" id="ARBA00022448"/>
    </source>
</evidence>
<dbReference type="InterPro" id="IPR004692">
    <property type="entry name" value="SecG"/>
</dbReference>
<evidence type="ECO:0000256" key="10">
    <source>
        <dbReference type="RuleBase" id="RU365087"/>
    </source>
</evidence>
<sequence>MRSSVPERVGPVVETAFQIALVVFSALLTLLVLMHKGKGGGLSDMFGGGMQSSVGGSSVAERNLDRITVVVGLMWAAIVVVLGLLMKS</sequence>
<reference evidence="11 12" key="1">
    <citation type="submission" date="2017-05" db="EMBL/GenBank/DDBJ databases">
        <title>Complete genome sequence of Streptomyces sp. SCSIO 03032 revealed the diverse biosynthetic pathways for its bioactive secondary metabolites.</title>
        <authorList>
            <person name="Ma L."/>
            <person name="Zhu Y."/>
            <person name="Zhang W."/>
            <person name="Zhang G."/>
            <person name="Tian X."/>
            <person name="Zhang S."/>
            <person name="Zhang C."/>
        </authorList>
    </citation>
    <scope>NUCLEOTIDE SEQUENCE [LARGE SCALE GENOMIC DNA]</scope>
    <source>
        <strain evidence="11 12">SCSIO 03032</strain>
    </source>
</reference>
<evidence type="ECO:0000256" key="5">
    <source>
        <dbReference type="ARBA" id="ARBA00022927"/>
    </source>
</evidence>
<keyword evidence="4 10" id="KW-0812">Transmembrane</keyword>
<keyword evidence="5 10" id="KW-0653">Protein transport</keyword>
<evidence type="ECO:0000256" key="2">
    <source>
        <dbReference type="ARBA" id="ARBA00008445"/>
    </source>
</evidence>
<accession>A0A1W7D352</accession>
<gene>
    <name evidence="11" type="ORF">CAG99_23265</name>
</gene>
<evidence type="ECO:0000256" key="8">
    <source>
        <dbReference type="ARBA" id="ARBA00023136"/>
    </source>
</evidence>
<dbReference type="GO" id="GO:0015450">
    <property type="term" value="F:protein-transporting ATPase activity"/>
    <property type="evidence" value="ECO:0007669"/>
    <property type="project" value="UniProtKB-UniRule"/>
</dbReference>
<dbReference type="EMBL" id="CP021121">
    <property type="protein sequence ID" value="ARQ71359.1"/>
    <property type="molecule type" value="Genomic_DNA"/>
</dbReference>
<dbReference type="GO" id="GO:0009306">
    <property type="term" value="P:protein secretion"/>
    <property type="evidence" value="ECO:0007669"/>
    <property type="project" value="UniProtKB-UniRule"/>
</dbReference>
<dbReference type="AlphaFoldDB" id="A0A1W7D352"/>
<dbReference type="NCBIfam" id="TIGR00810">
    <property type="entry name" value="secG"/>
    <property type="match status" value="1"/>
</dbReference>
<evidence type="ECO:0000256" key="7">
    <source>
        <dbReference type="ARBA" id="ARBA00023010"/>
    </source>
</evidence>
<proteinExistence type="inferred from homology"/>
<protein>
    <recommendedName>
        <fullName evidence="10">Protein-export membrane protein SecG</fullName>
    </recommendedName>
</protein>
<comment type="subcellular location">
    <subcellularLocation>
        <location evidence="10">Cell membrane</location>
        <topology evidence="10">Multi-pass membrane protein</topology>
    </subcellularLocation>
    <subcellularLocation>
        <location evidence="1">Membrane</location>
        <topology evidence="1">Multi-pass membrane protein</topology>
    </subcellularLocation>
</comment>
<comment type="similarity">
    <text evidence="2 10">Belongs to the SecG family.</text>
</comment>
<organism evidence="11 12">
    <name type="scientific">Streptomyces marincola</name>
    <dbReference type="NCBI Taxonomy" id="2878388"/>
    <lineage>
        <taxon>Bacteria</taxon>
        <taxon>Bacillati</taxon>
        <taxon>Actinomycetota</taxon>
        <taxon>Actinomycetes</taxon>
        <taxon>Kitasatosporales</taxon>
        <taxon>Streptomycetaceae</taxon>
        <taxon>Streptomyces</taxon>
    </lineage>
</organism>
<evidence type="ECO:0000256" key="1">
    <source>
        <dbReference type="ARBA" id="ARBA00004141"/>
    </source>
</evidence>
<comment type="function">
    <text evidence="9 10">Involved in protein export. Participates in an early event of protein translocation.</text>
</comment>
<keyword evidence="6 10" id="KW-1133">Transmembrane helix</keyword>
<keyword evidence="7 10" id="KW-0811">Translocation</keyword>
<evidence type="ECO:0000256" key="4">
    <source>
        <dbReference type="ARBA" id="ARBA00022692"/>
    </source>
</evidence>
<dbReference type="KEGG" id="smao:CAG99_23265"/>
<dbReference type="Proteomes" id="UP000194218">
    <property type="component" value="Chromosome"/>
</dbReference>
<keyword evidence="10" id="KW-1003">Cell membrane</keyword>
<dbReference type="Pfam" id="PF03840">
    <property type="entry name" value="SecG"/>
    <property type="match status" value="1"/>
</dbReference>
<feature type="transmembrane region" description="Helical" evidence="10">
    <location>
        <begin position="12"/>
        <end position="34"/>
    </location>
</feature>
<feature type="transmembrane region" description="Helical" evidence="10">
    <location>
        <begin position="67"/>
        <end position="86"/>
    </location>
</feature>
<keyword evidence="3 10" id="KW-0813">Transport</keyword>
<name>A0A1W7D352_9ACTN</name>
<dbReference type="GO" id="GO:0005886">
    <property type="term" value="C:plasma membrane"/>
    <property type="evidence" value="ECO:0007669"/>
    <property type="project" value="UniProtKB-SubCell"/>
</dbReference>
<keyword evidence="12" id="KW-1185">Reference proteome</keyword>